<feature type="region of interest" description="Disordered" evidence="1">
    <location>
        <begin position="1"/>
        <end position="20"/>
    </location>
</feature>
<accession>A0A811Q2H3</accession>
<reference evidence="2" key="1">
    <citation type="submission" date="2020-10" db="EMBL/GenBank/DDBJ databases">
        <authorList>
            <person name="Han B."/>
            <person name="Lu T."/>
            <person name="Zhao Q."/>
            <person name="Huang X."/>
            <person name="Zhao Y."/>
        </authorList>
    </citation>
    <scope>NUCLEOTIDE SEQUENCE</scope>
</reference>
<sequence length="89" mass="9816">MPGCLGGKQMDGAAAPGVHPRYVPERGQVLRGVLGELFRLLPLRQDPASAAVSGERHWSSFRPIDRRPEKGAACNGQLVLEDREWRARN</sequence>
<protein>
    <submittedName>
        <fullName evidence="2">Uncharacterized protein</fullName>
    </submittedName>
</protein>
<comment type="caution">
    <text evidence="2">The sequence shown here is derived from an EMBL/GenBank/DDBJ whole genome shotgun (WGS) entry which is preliminary data.</text>
</comment>
<name>A0A811Q2H3_9POAL</name>
<dbReference type="OrthoDB" id="665082at2759"/>
<dbReference type="EMBL" id="CAJGYO010000008">
    <property type="protein sequence ID" value="CAD6249574.1"/>
    <property type="molecule type" value="Genomic_DNA"/>
</dbReference>
<dbReference type="Proteomes" id="UP000604825">
    <property type="component" value="Unassembled WGS sequence"/>
</dbReference>
<evidence type="ECO:0000313" key="3">
    <source>
        <dbReference type="Proteomes" id="UP000604825"/>
    </source>
</evidence>
<proteinExistence type="predicted"/>
<dbReference type="AlphaFoldDB" id="A0A811Q2H3"/>
<keyword evidence="3" id="KW-1185">Reference proteome</keyword>
<evidence type="ECO:0000256" key="1">
    <source>
        <dbReference type="SAM" id="MobiDB-lite"/>
    </source>
</evidence>
<gene>
    <name evidence="2" type="ORF">NCGR_LOCUS33391</name>
</gene>
<organism evidence="2 3">
    <name type="scientific">Miscanthus lutarioriparius</name>
    <dbReference type="NCBI Taxonomy" id="422564"/>
    <lineage>
        <taxon>Eukaryota</taxon>
        <taxon>Viridiplantae</taxon>
        <taxon>Streptophyta</taxon>
        <taxon>Embryophyta</taxon>
        <taxon>Tracheophyta</taxon>
        <taxon>Spermatophyta</taxon>
        <taxon>Magnoliopsida</taxon>
        <taxon>Liliopsida</taxon>
        <taxon>Poales</taxon>
        <taxon>Poaceae</taxon>
        <taxon>PACMAD clade</taxon>
        <taxon>Panicoideae</taxon>
        <taxon>Andropogonodae</taxon>
        <taxon>Andropogoneae</taxon>
        <taxon>Saccharinae</taxon>
        <taxon>Miscanthus</taxon>
    </lineage>
</organism>
<evidence type="ECO:0000313" key="2">
    <source>
        <dbReference type="EMBL" id="CAD6249574.1"/>
    </source>
</evidence>